<evidence type="ECO:0000313" key="3">
    <source>
        <dbReference type="Proteomes" id="UP001373159"/>
    </source>
</evidence>
<feature type="transmembrane region" description="Helical" evidence="1">
    <location>
        <begin position="178"/>
        <end position="199"/>
    </location>
</feature>
<dbReference type="Proteomes" id="UP001373159">
    <property type="component" value="Unassembled WGS sequence"/>
</dbReference>
<dbReference type="EMBL" id="JBANBB010000001">
    <property type="protein sequence ID" value="MEK0307035.1"/>
    <property type="molecule type" value="Genomic_DNA"/>
</dbReference>
<keyword evidence="1" id="KW-1133">Transmembrane helix</keyword>
<protein>
    <submittedName>
        <fullName evidence="2">Pr6Pr family membrane protein</fullName>
    </submittedName>
</protein>
<name>A0ABU8ZP54_9BIFI</name>
<keyword evidence="3" id="KW-1185">Reference proteome</keyword>
<evidence type="ECO:0000256" key="1">
    <source>
        <dbReference type="SAM" id="Phobius"/>
    </source>
</evidence>
<feature type="transmembrane region" description="Helical" evidence="1">
    <location>
        <begin position="39"/>
        <end position="56"/>
    </location>
</feature>
<feature type="transmembrane region" description="Helical" evidence="1">
    <location>
        <begin position="126"/>
        <end position="146"/>
    </location>
</feature>
<dbReference type="InterPro" id="IPR049713">
    <property type="entry name" value="Pr6Pr-like"/>
</dbReference>
<dbReference type="NCBIfam" id="NF038065">
    <property type="entry name" value="Pr6Pr"/>
    <property type="match status" value="1"/>
</dbReference>
<keyword evidence="1" id="KW-0812">Transmembrane</keyword>
<reference evidence="2 3" key="1">
    <citation type="submission" date="2024-02" db="EMBL/GenBank/DDBJ databases">
        <title>Bifidobacterium honeyensis sp. nov., isolated from the comb honey.</title>
        <authorList>
            <person name="Liu W."/>
            <person name="Li Y."/>
        </authorList>
    </citation>
    <scope>NUCLEOTIDE SEQUENCE [LARGE SCALE GENOMIC DNA]</scope>
    <source>
        <strain evidence="2 3">IMAU50988</strain>
    </source>
</reference>
<dbReference type="RefSeq" id="WP_340469609.1">
    <property type="nucleotide sequence ID" value="NZ_JBANBB010000001.1"/>
</dbReference>
<accession>A0ABU8ZP54</accession>
<evidence type="ECO:0000313" key="2">
    <source>
        <dbReference type="EMBL" id="MEK0307035.1"/>
    </source>
</evidence>
<organism evidence="2 3">
    <name type="scientific">Bifidobacterium favimelis</name>
    <dbReference type="NCBI Taxonomy" id="3122979"/>
    <lineage>
        <taxon>Bacteria</taxon>
        <taxon>Bacillati</taxon>
        <taxon>Actinomycetota</taxon>
        <taxon>Actinomycetes</taxon>
        <taxon>Bifidobacteriales</taxon>
        <taxon>Bifidobacteriaceae</taxon>
        <taxon>Bifidobacterium</taxon>
    </lineage>
</organism>
<proteinExistence type="predicted"/>
<comment type="caution">
    <text evidence="2">The sequence shown here is derived from an EMBL/GenBank/DDBJ whole genome shotgun (WGS) entry which is preliminary data.</text>
</comment>
<gene>
    <name evidence="2" type="ORF">V8P97_06125</name>
</gene>
<feature type="transmembrane region" description="Helical" evidence="1">
    <location>
        <begin position="68"/>
        <end position="88"/>
    </location>
</feature>
<keyword evidence="1" id="KW-0472">Membrane</keyword>
<feature type="transmembrane region" description="Helical" evidence="1">
    <location>
        <begin position="100"/>
        <end position="119"/>
    </location>
</feature>
<sequence>MRFVTSIYRFALAALCLVGMRDAWPLGAVGRWVYLTYQGNLALALVMLWAGAATLLKGVQPPAWLKGCVTFYMALIGLTVRLSAQGILPAGPTLLPGIDVATLLQVVTPIMAFVDFILFDPHRRFAWHYTLTWLAYLPVYIGFVLVRASVSPHGGPGAGGSPYPSALLDLSHLGWGRMTVNMAEGLVCYFALALALFLVDRILPAATPLTAGPARGRR</sequence>